<dbReference type="RefSeq" id="WP_336588412.1">
    <property type="nucleotide sequence ID" value="NZ_JBBAXC010000018.1"/>
</dbReference>
<name>A0ABU8HIR4_9BACI</name>
<keyword evidence="7" id="KW-0805">Transcription regulation</keyword>
<evidence type="ECO:0000256" key="4">
    <source>
        <dbReference type="ARBA" id="ARBA00022692"/>
    </source>
</evidence>
<feature type="signal peptide" evidence="12">
    <location>
        <begin position="1"/>
        <end position="20"/>
    </location>
</feature>
<evidence type="ECO:0000256" key="10">
    <source>
        <dbReference type="ARBA" id="ARBA00037178"/>
    </source>
</evidence>
<evidence type="ECO:0000313" key="14">
    <source>
        <dbReference type="EMBL" id="MEI5908963.1"/>
    </source>
</evidence>
<keyword evidence="8" id="KW-0472">Membrane</keyword>
<evidence type="ECO:0000256" key="8">
    <source>
        <dbReference type="ARBA" id="ARBA00023136"/>
    </source>
</evidence>
<evidence type="ECO:0000256" key="2">
    <source>
        <dbReference type="ARBA" id="ARBA00006068"/>
    </source>
</evidence>
<evidence type="ECO:0000256" key="11">
    <source>
        <dbReference type="ARBA" id="ARBA00040752"/>
    </source>
</evidence>
<dbReference type="PANTHER" id="PTHR33392:SF8">
    <property type="entry name" value="REGULATORY PROTEIN MSRR"/>
    <property type="match status" value="1"/>
</dbReference>
<dbReference type="Pfam" id="PF03816">
    <property type="entry name" value="LytR_cpsA_psr"/>
    <property type="match status" value="1"/>
</dbReference>
<feature type="chain" id="PRO_5046199409" description="Regulatory protein MsrR" evidence="12">
    <location>
        <begin position="21"/>
        <end position="313"/>
    </location>
</feature>
<comment type="caution">
    <text evidence="14">The sequence shown here is derived from an EMBL/GenBank/DDBJ whole genome shotgun (WGS) entry which is preliminary data.</text>
</comment>
<keyword evidence="4" id="KW-0812">Transmembrane</keyword>
<evidence type="ECO:0000256" key="12">
    <source>
        <dbReference type="SAM" id="SignalP"/>
    </source>
</evidence>
<evidence type="ECO:0000256" key="9">
    <source>
        <dbReference type="ARBA" id="ARBA00023163"/>
    </source>
</evidence>
<feature type="domain" description="Cell envelope-related transcriptional attenuator" evidence="13">
    <location>
        <begin position="71"/>
        <end position="216"/>
    </location>
</feature>
<dbReference type="PANTHER" id="PTHR33392">
    <property type="entry name" value="POLYISOPRENYL-TEICHOIC ACID--PEPTIDOGLYCAN TEICHOIC ACID TRANSFERASE TAGU"/>
    <property type="match status" value="1"/>
</dbReference>
<evidence type="ECO:0000313" key="15">
    <source>
        <dbReference type="Proteomes" id="UP001312865"/>
    </source>
</evidence>
<dbReference type="InterPro" id="IPR050922">
    <property type="entry name" value="LytR/CpsA/Psr_CW_biosynth"/>
</dbReference>
<comment type="similarity">
    <text evidence="2">Belongs to the LytR/CpsA/Psr (LCP) family.</text>
</comment>
<keyword evidence="6" id="KW-1133">Transmembrane helix</keyword>
<evidence type="ECO:0000256" key="1">
    <source>
        <dbReference type="ARBA" id="ARBA00004401"/>
    </source>
</evidence>
<reference evidence="14 15" key="1">
    <citation type="journal article" date="2018" name="J. Microbiol.">
        <title>Bacillus spongiae sp. nov., isolated from sponge of Jeju Island.</title>
        <authorList>
            <person name="Lee G.E."/>
            <person name="Im W.T."/>
            <person name="Park J.S."/>
        </authorList>
    </citation>
    <scope>NUCLEOTIDE SEQUENCE [LARGE SCALE GENOMIC DNA]</scope>
    <source>
        <strain evidence="14 15">135PIL107-10</strain>
    </source>
</reference>
<gene>
    <name evidence="14" type="ORF">WAK64_18095</name>
</gene>
<keyword evidence="15" id="KW-1185">Reference proteome</keyword>
<protein>
    <recommendedName>
        <fullName evidence="11">Regulatory protein MsrR</fullName>
    </recommendedName>
</protein>
<keyword evidence="3" id="KW-1003">Cell membrane</keyword>
<keyword evidence="9" id="KW-0804">Transcription</keyword>
<keyword evidence="12" id="KW-0732">Signal</keyword>
<sequence length="313" mass="35449">MRATKILFIWILICMTNLLGCQNLNQSTPESKQPIQNSTGEDKGFKETLKEKPIHFLVLGVDKRKGEKKYRTDTILVVRYDSKKHSLKVVSIMRDSYVKVPNDKHVYNKINTAFFNGGHELLKQTIHQNFGIEIDYYVTIDFEGFVNIVDTLVPEGIKVNVEQKIIDDMGLKLKAGENVLHGEELLKYARFRHDASSDFGRVGRQQEILVEVMNQLLNKLNSTVGIVKAPALVESTLKYVTTDLSVEQILTLSSDVLLHPLESVDTMRIPVGNNYRNKRTGHAGAVLELNFSKSIEALDKFFTEPTPVDESVE</sequence>
<proteinExistence type="inferred from homology"/>
<dbReference type="Proteomes" id="UP001312865">
    <property type="component" value="Unassembled WGS sequence"/>
</dbReference>
<dbReference type="InterPro" id="IPR004474">
    <property type="entry name" value="LytR_CpsA_psr"/>
</dbReference>
<evidence type="ECO:0000259" key="13">
    <source>
        <dbReference type="Pfam" id="PF03816"/>
    </source>
</evidence>
<evidence type="ECO:0000256" key="5">
    <source>
        <dbReference type="ARBA" id="ARBA00022968"/>
    </source>
</evidence>
<dbReference type="Gene3D" id="3.40.630.190">
    <property type="entry name" value="LCP protein"/>
    <property type="match status" value="1"/>
</dbReference>
<comment type="subcellular location">
    <subcellularLocation>
        <location evidence="1">Cell membrane</location>
        <topology evidence="1">Single-pass type II membrane protein</topology>
    </subcellularLocation>
</comment>
<dbReference type="NCBIfam" id="TIGR00350">
    <property type="entry name" value="lytR_cpsA_psr"/>
    <property type="match status" value="1"/>
</dbReference>
<accession>A0ABU8HIR4</accession>
<dbReference type="EMBL" id="JBBAXC010000018">
    <property type="protein sequence ID" value="MEI5908963.1"/>
    <property type="molecule type" value="Genomic_DNA"/>
</dbReference>
<evidence type="ECO:0000256" key="6">
    <source>
        <dbReference type="ARBA" id="ARBA00022989"/>
    </source>
</evidence>
<evidence type="ECO:0000256" key="3">
    <source>
        <dbReference type="ARBA" id="ARBA00022475"/>
    </source>
</evidence>
<comment type="function">
    <text evidence="10">Involved in SarA attenuation. Affects resistance to oxacillin and teicoplanin, as well as the synthesis of virulence factors.</text>
</comment>
<organism evidence="14 15">
    <name type="scientific">Bacillus spongiae</name>
    <dbReference type="NCBI Taxonomy" id="2683610"/>
    <lineage>
        <taxon>Bacteria</taxon>
        <taxon>Bacillati</taxon>
        <taxon>Bacillota</taxon>
        <taxon>Bacilli</taxon>
        <taxon>Bacillales</taxon>
        <taxon>Bacillaceae</taxon>
        <taxon>Bacillus</taxon>
    </lineage>
</organism>
<keyword evidence="5" id="KW-0735">Signal-anchor</keyword>
<evidence type="ECO:0000256" key="7">
    <source>
        <dbReference type="ARBA" id="ARBA00023015"/>
    </source>
</evidence>